<evidence type="ECO:0000313" key="5">
    <source>
        <dbReference type="EMBL" id="KKP03443.1"/>
    </source>
</evidence>
<keyword evidence="2" id="KW-0175">Coiled coil</keyword>
<evidence type="ECO:0000256" key="3">
    <source>
        <dbReference type="SAM" id="MobiDB-lite"/>
    </source>
</evidence>
<organism evidence="5 6">
    <name type="scientific">Trichoderma harzianum</name>
    <name type="common">Hypocrea lixii</name>
    <dbReference type="NCBI Taxonomy" id="5544"/>
    <lineage>
        <taxon>Eukaryota</taxon>
        <taxon>Fungi</taxon>
        <taxon>Dikarya</taxon>
        <taxon>Ascomycota</taxon>
        <taxon>Pezizomycotina</taxon>
        <taxon>Sordariomycetes</taxon>
        <taxon>Hypocreomycetidae</taxon>
        <taxon>Hypocreales</taxon>
        <taxon>Hypocreaceae</taxon>
        <taxon>Trichoderma</taxon>
    </lineage>
</organism>
<dbReference type="OMA" id="CQIMVRV"/>
<dbReference type="Proteomes" id="UP000034112">
    <property type="component" value="Unassembled WGS sequence"/>
</dbReference>
<dbReference type="OrthoDB" id="2270193at2759"/>
<dbReference type="EMBL" id="JOKZ01000110">
    <property type="protein sequence ID" value="KKP03443.1"/>
    <property type="molecule type" value="Genomic_DNA"/>
</dbReference>
<feature type="domain" description="C3H1-type" evidence="4">
    <location>
        <begin position="299"/>
        <end position="326"/>
    </location>
</feature>
<reference evidence="6" key="1">
    <citation type="journal article" date="2015" name="Genome Announc.">
        <title>Draft whole-genome sequence of the biocontrol agent Trichoderma harzianum T6776.</title>
        <authorList>
            <person name="Baroncelli R."/>
            <person name="Piaggeschi G."/>
            <person name="Fiorini L."/>
            <person name="Bertolini E."/>
            <person name="Zapparata A."/>
            <person name="Pe M.E."/>
            <person name="Sarrocco S."/>
            <person name="Vannacci G."/>
        </authorList>
    </citation>
    <scope>NUCLEOTIDE SEQUENCE [LARGE SCALE GENOMIC DNA]</scope>
    <source>
        <strain evidence="6">T6776</strain>
    </source>
</reference>
<feature type="region of interest" description="Disordered" evidence="3">
    <location>
        <begin position="1"/>
        <end position="21"/>
    </location>
</feature>
<feature type="zinc finger region" description="C3H1-type" evidence="1">
    <location>
        <begin position="299"/>
        <end position="326"/>
    </location>
</feature>
<dbReference type="InterPro" id="IPR000571">
    <property type="entry name" value="Znf_CCCH"/>
</dbReference>
<name>A0A0F9XTK7_TRIHA</name>
<dbReference type="PANTHER" id="PTHR37543">
    <property type="entry name" value="CCCH ZINC FINGER DNA BINDING PROTEIN (AFU_ORTHOLOGUE AFUA_5G12760)"/>
    <property type="match status" value="1"/>
</dbReference>
<evidence type="ECO:0000259" key="4">
    <source>
        <dbReference type="PROSITE" id="PS50103"/>
    </source>
</evidence>
<dbReference type="PANTHER" id="PTHR37543:SF1">
    <property type="entry name" value="CCCH ZINC FINGER DNA BINDING PROTEIN (AFU_ORTHOLOGUE AFUA_5G12760)"/>
    <property type="match status" value="1"/>
</dbReference>
<evidence type="ECO:0000313" key="6">
    <source>
        <dbReference type="Proteomes" id="UP000034112"/>
    </source>
</evidence>
<sequence>MLVSGTARRSNNMNETPKDDELERAAQQLASFRTDSALPEILDRYGALIESYRRLQSDYEEERDARERYKQIARGQERNPFVLVLIDGDGYVFSENLVSKGIDGGRNAAQLLHESIKNSLQIKGLDHCQIMVRVWANLAGLSKTLHKAGLVGPEKRSIAPFVASFNRSYGLFDYVDAGEWKENADFKLRAMLNLYAENSQCKHIYFAACHDGGYVSDLTTYIGNKERLTLIDSPSVKFHPEYRKLGMAIEKLPGVFLSMPLDAIFVPNSSRSGPASTVTEKPTAVVPWAPSSRSDNSVESERKPCFFYQIGKCKYGRSCTNLHISSHIDYMDM</sequence>
<keyword evidence="1" id="KW-0479">Metal-binding</keyword>
<dbReference type="InterPro" id="IPR057683">
    <property type="entry name" value="DUF7923"/>
</dbReference>
<dbReference type="AlphaFoldDB" id="A0A0F9XTK7"/>
<feature type="coiled-coil region" evidence="2">
    <location>
        <begin position="52"/>
        <end position="79"/>
    </location>
</feature>
<dbReference type="Pfam" id="PF25540">
    <property type="entry name" value="DUF7923"/>
    <property type="match status" value="1"/>
</dbReference>
<dbReference type="GO" id="GO:0008270">
    <property type="term" value="F:zinc ion binding"/>
    <property type="evidence" value="ECO:0007669"/>
    <property type="project" value="UniProtKB-KW"/>
</dbReference>
<protein>
    <submittedName>
        <fullName evidence="5">CCCH zinc finger DNA binding protein</fullName>
    </submittedName>
</protein>
<comment type="caution">
    <text evidence="5">The sequence shown here is derived from an EMBL/GenBank/DDBJ whole genome shotgun (WGS) entry which is preliminary data.</text>
</comment>
<evidence type="ECO:0000256" key="1">
    <source>
        <dbReference type="PROSITE-ProRule" id="PRU00723"/>
    </source>
</evidence>
<gene>
    <name evidence="5" type="ORF">THAR02_04472</name>
</gene>
<proteinExistence type="predicted"/>
<evidence type="ECO:0000256" key="2">
    <source>
        <dbReference type="SAM" id="Coils"/>
    </source>
</evidence>
<keyword evidence="1" id="KW-0863">Zinc-finger</keyword>
<keyword evidence="1" id="KW-0862">Zinc</keyword>
<dbReference type="SMART" id="SM00356">
    <property type="entry name" value="ZnF_C3H1"/>
    <property type="match status" value="1"/>
</dbReference>
<accession>A0A0F9XTK7</accession>
<dbReference type="PROSITE" id="PS50103">
    <property type="entry name" value="ZF_C3H1"/>
    <property type="match status" value="1"/>
</dbReference>